<proteinExistence type="predicted"/>
<dbReference type="EMBL" id="QLSZ01000001">
    <property type="protein sequence ID" value="RAR75676.1"/>
    <property type="molecule type" value="Genomic_DNA"/>
</dbReference>
<evidence type="ECO:0000313" key="2">
    <source>
        <dbReference type="Proteomes" id="UP000248840"/>
    </source>
</evidence>
<comment type="caution">
    <text evidence="1">The sequence shown here is derived from an EMBL/GenBank/DDBJ whole genome shotgun (WGS) entry which is preliminary data.</text>
</comment>
<sequence>MKTTYETCGSFDVNKMTTQANTYLPSIEGAVYKYIEFYNISNDKEFGVFGVMMDNIGNNDLTKSSEPLKQVPVAPALDLEFINSKYATRLLTEIKETDTLFFFCWHDTAFNTDILKVFKEKKLSMTEIWEEVKAGLPNYESTSKPKKGTGGILSITGTCD</sequence>
<evidence type="ECO:0000313" key="1">
    <source>
        <dbReference type="EMBL" id="RAR75676.1"/>
    </source>
</evidence>
<name>A0A328Z071_9FLAO</name>
<gene>
    <name evidence="1" type="ORF">CLV55_101376</name>
</gene>
<dbReference type="RefSeq" id="WP_112112036.1">
    <property type="nucleotide sequence ID" value="NZ_QLSZ01000001.1"/>
</dbReference>
<protein>
    <submittedName>
        <fullName evidence="1">Uncharacterized protein</fullName>
    </submittedName>
</protein>
<keyword evidence="2" id="KW-1185">Reference proteome</keyword>
<dbReference type="AlphaFoldDB" id="A0A328Z071"/>
<accession>A0A328Z071</accession>
<dbReference type="Proteomes" id="UP000248840">
    <property type="component" value="Unassembled WGS sequence"/>
</dbReference>
<organism evidence="1 2">
    <name type="scientific">Flavobacterium aciduliphilum</name>
    <dbReference type="NCBI Taxonomy" id="1101402"/>
    <lineage>
        <taxon>Bacteria</taxon>
        <taxon>Pseudomonadati</taxon>
        <taxon>Bacteroidota</taxon>
        <taxon>Flavobacteriia</taxon>
        <taxon>Flavobacteriales</taxon>
        <taxon>Flavobacteriaceae</taxon>
        <taxon>Flavobacterium</taxon>
    </lineage>
</organism>
<reference evidence="1 2" key="1">
    <citation type="submission" date="2018-06" db="EMBL/GenBank/DDBJ databases">
        <title>Genomic Encyclopedia of Archaeal and Bacterial Type Strains, Phase II (KMG-II): from individual species to whole genera.</title>
        <authorList>
            <person name="Goeker M."/>
        </authorList>
    </citation>
    <scope>NUCLEOTIDE SEQUENCE [LARGE SCALE GENOMIC DNA]</scope>
    <source>
        <strain evidence="1 2">DSM 25663</strain>
    </source>
</reference>
<dbReference type="OrthoDB" id="1355801at2"/>